<proteinExistence type="predicted"/>
<name>A0A809R5W6_9PROT</name>
<protein>
    <submittedName>
        <fullName evidence="1">Uncharacterized protein</fullName>
    </submittedName>
</protein>
<dbReference type="EMBL" id="AP021857">
    <property type="protein sequence ID" value="BBO22078.1"/>
    <property type="molecule type" value="Genomic_DNA"/>
</dbReference>
<evidence type="ECO:0000313" key="2">
    <source>
        <dbReference type="Proteomes" id="UP000662914"/>
    </source>
</evidence>
<gene>
    <name evidence="1" type="ORF">DSYM_27770</name>
</gene>
<evidence type="ECO:0000313" key="1">
    <source>
        <dbReference type="EMBL" id="BBO22078.1"/>
    </source>
</evidence>
<organism evidence="1 2">
    <name type="scientific">Candidatus Desulfobacillus denitrificans</name>
    <dbReference type="NCBI Taxonomy" id="2608985"/>
    <lineage>
        <taxon>Bacteria</taxon>
        <taxon>Pseudomonadati</taxon>
        <taxon>Pseudomonadota</taxon>
        <taxon>Betaproteobacteria</taxon>
        <taxon>Candidatus Desulfobacillus</taxon>
    </lineage>
</organism>
<accession>A0A809R5W6</accession>
<sequence>MLARLAQSEQMREFFIQMWLQNPALARQGGAQVQALLAEIAPVASGR</sequence>
<dbReference type="KEGG" id="ddz:DSYM_27770"/>
<reference evidence="1" key="1">
    <citation type="journal article" name="DNA Res.">
        <title>The physiological potential of anammox bacteria as revealed by their core genome structure.</title>
        <authorList>
            <person name="Okubo T."/>
            <person name="Toyoda A."/>
            <person name="Fukuhara K."/>
            <person name="Uchiyama I."/>
            <person name="Harigaya Y."/>
            <person name="Kuroiwa M."/>
            <person name="Suzuki T."/>
            <person name="Murakami Y."/>
            <person name="Suwa Y."/>
            <person name="Takami H."/>
        </authorList>
    </citation>
    <scope>NUCLEOTIDE SEQUENCE</scope>
    <source>
        <strain evidence="1">317325-3</strain>
    </source>
</reference>
<dbReference type="AlphaFoldDB" id="A0A809R5W6"/>
<dbReference type="Proteomes" id="UP000662914">
    <property type="component" value="Chromosome"/>
</dbReference>